<sequence length="67" mass="7613">MVTSDTTSIMLYVEDFFLRLGFPLYLTPSSLIPYLGFNFIMLLSSDAFLGFTGIHNFSLFTDGFTMH</sequence>
<organism evidence="2 3">
    <name type="scientific">Pedobacter suwonensis</name>
    <dbReference type="NCBI Taxonomy" id="332999"/>
    <lineage>
        <taxon>Bacteria</taxon>
        <taxon>Pseudomonadati</taxon>
        <taxon>Bacteroidota</taxon>
        <taxon>Sphingobacteriia</taxon>
        <taxon>Sphingobacteriales</taxon>
        <taxon>Sphingobacteriaceae</taxon>
        <taxon>Pedobacter</taxon>
    </lineage>
</organism>
<evidence type="ECO:0000313" key="2">
    <source>
        <dbReference type="EMBL" id="SFA60091.1"/>
    </source>
</evidence>
<keyword evidence="1" id="KW-0472">Membrane</keyword>
<feature type="transmembrane region" description="Helical" evidence="1">
    <location>
        <begin position="31"/>
        <end position="51"/>
    </location>
</feature>
<dbReference type="EMBL" id="FOJM01000025">
    <property type="protein sequence ID" value="SFA60091.1"/>
    <property type="molecule type" value="Genomic_DNA"/>
</dbReference>
<protein>
    <submittedName>
        <fullName evidence="2">Uncharacterized protein</fullName>
    </submittedName>
</protein>
<keyword evidence="1" id="KW-0812">Transmembrane</keyword>
<evidence type="ECO:0000313" key="3">
    <source>
        <dbReference type="Proteomes" id="UP000198836"/>
    </source>
</evidence>
<dbReference type="AlphaFoldDB" id="A0A1I0U7S0"/>
<accession>A0A1I0U7S0</accession>
<proteinExistence type="predicted"/>
<keyword evidence="1" id="KW-1133">Transmembrane helix</keyword>
<keyword evidence="3" id="KW-1185">Reference proteome</keyword>
<reference evidence="3" key="1">
    <citation type="submission" date="2016-10" db="EMBL/GenBank/DDBJ databases">
        <authorList>
            <person name="Varghese N."/>
            <person name="Submissions S."/>
        </authorList>
    </citation>
    <scope>NUCLEOTIDE SEQUENCE [LARGE SCALE GENOMIC DNA]</scope>
    <source>
        <strain evidence="3">DSM 18130</strain>
    </source>
</reference>
<evidence type="ECO:0000256" key="1">
    <source>
        <dbReference type="SAM" id="Phobius"/>
    </source>
</evidence>
<gene>
    <name evidence="2" type="ORF">SAMN04488511_1259</name>
</gene>
<name>A0A1I0U7S0_9SPHI</name>
<dbReference type="Proteomes" id="UP000198836">
    <property type="component" value="Unassembled WGS sequence"/>
</dbReference>